<feature type="transmembrane region" description="Helical" evidence="9">
    <location>
        <begin position="193"/>
        <end position="210"/>
    </location>
</feature>
<dbReference type="OrthoDB" id="271506at2759"/>
<accession>K5XVL6</accession>
<dbReference type="RefSeq" id="XP_007329942.1">
    <property type="nucleotide sequence ID" value="XM_007329880.1"/>
</dbReference>
<dbReference type="Gene3D" id="1.20.1280.290">
    <property type="match status" value="2"/>
</dbReference>
<keyword evidence="11" id="KW-1185">Reference proteome</keyword>
<keyword evidence="5 9" id="KW-1133">Transmembrane helix</keyword>
<reference evidence="11" key="1">
    <citation type="journal article" date="2012" name="Proc. Natl. Acad. Sci. U.S.A.">
        <title>Genome sequence of the button mushroom Agaricus bisporus reveals mechanisms governing adaptation to a humic-rich ecological niche.</title>
        <authorList>
            <person name="Morin E."/>
            <person name="Kohler A."/>
            <person name="Baker A.R."/>
            <person name="Foulongne-Oriol M."/>
            <person name="Lombard V."/>
            <person name="Nagy L.G."/>
            <person name="Ohm R.A."/>
            <person name="Patyshakuliyeva A."/>
            <person name="Brun A."/>
            <person name="Aerts A.L."/>
            <person name="Bailey A.M."/>
            <person name="Billette C."/>
            <person name="Coutinho P.M."/>
            <person name="Deakin G."/>
            <person name="Doddapaneni H."/>
            <person name="Floudas D."/>
            <person name="Grimwood J."/>
            <person name="Hilden K."/>
            <person name="Kuees U."/>
            <person name="LaButti K.M."/>
            <person name="Lapidus A."/>
            <person name="Lindquist E.A."/>
            <person name="Lucas S.M."/>
            <person name="Murat C."/>
            <person name="Riley R.W."/>
            <person name="Salamov A.A."/>
            <person name="Schmutz J."/>
            <person name="Subramanian V."/>
            <person name="Woesten H.A.B."/>
            <person name="Xu J."/>
            <person name="Eastwood D.C."/>
            <person name="Foster G.D."/>
            <person name="Sonnenberg A.S."/>
            <person name="Cullen D."/>
            <person name="de Vries R.P."/>
            <person name="Lundell T."/>
            <person name="Hibbett D.S."/>
            <person name="Henrissat B."/>
            <person name="Burton K.S."/>
            <person name="Kerrigan R.W."/>
            <person name="Challen M.P."/>
            <person name="Grigoriev I.V."/>
            <person name="Martin F."/>
        </authorList>
    </citation>
    <scope>NUCLEOTIDE SEQUENCE [LARGE SCALE GENOMIC DNA]</scope>
    <source>
        <strain evidence="11">JB137-S8 / ATCC MYA-4627 / FGSC 10392</strain>
    </source>
</reference>
<dbReference type="eggNOG" id="KOG3211">
    <property type="taxonomic scope" value="Eukaryota"/>
</dbReference>
<dbReference type="PANTHER" id="PTHR12226">
    <property type="entry name" value="MANNOSE-P-DOLICHOL UTILIZATION DEFECT 1 LEC35 -RELATED"/>
    <property type="match status" value="1"/>
</dbReference>
<dbReference type="OMA" id="LQVLYYW"/>
<dbReference type="GeneID" id="18825685"/>
<gene>
    <name evidence="10" type="ORF">AGABI1DRAFT_120642</name>
</gene>
<evidence type="ECO:0000256" key="7">
    <source>
        <dbReference type="ARBA" id="ARBA00038475"/>
    </source>
</evidence>
<dbReference type="FunFam" id="1.20.1280.290:FF:000006">
    <property type="entry name" value="mannose-P-dolichol utilization defect 1 protein"/>
    <property type="match status" value="1"/>
</dbReference>
<dbReference type="Pfam" id="PF04193">
    <property type="entry name" value="PQ-loop"/>
    <property type="match status" value="2"/>
</dbReference>
<name>K5XVL6_AGABU</name>
<dbReference type="InterPro" id="IPR016817">
    <property type="entry name" value="MannP-dilichol_defect-1"/>
</dbReference>
<evidence type="ECO:0000313" key="11">
    <source>
        <dbReference type="Proteomes" id="UP000008493"/>
    </source>
</evidence>
<dbReference type="Proteomes" id="UP000008493">
    <property type="component" value="Unassembled WGS sequence"/>
</dbReference>
<dbReference type="KEGG" id="abp:AGABI1DRAFT120642"/>
<evidence type="ECO:0000256" key="9">
    <source>
        <dbReference type="SAM" id="Phobius"/>
    </source>
</evidence>
<feature type="transmembrane region" description="Helical" evidence="9">
    <location>
        <begin position="222"/>
        <end position="243"/>
    </location>
</feature>
<sequence>MTSITRNLPPFVKDLGVSIVGKKCYISLVENLNVGDIDCVKYAISKGLGIGIVVGGSVMKVPQMLLILNAGSAEGLSLPAYILETLSYAITLAYSVKNQFPFSTYGENLFLTIQDILITLLIIAFAPSKKPASSNKPRDLTVALLSMAGIAYTLNSLPISTLALAQIATLPLSLFSKVPQIAQNAKAKSTGQLSAVAVLAQILGCVARLFTTATEVKDPVVFTAFALALVLNSVLGVQMWMYWDAKPAAPVAAKHKKDEDEGEEIVSPQLREEAKASAYAYEGLGYGVPSSQQRFGTPPRSFSPVAGSPVAGQRRWARKTVD</sequence>
<comment type="subcellular location">
    <subcellularLocation>
        <location evidence="1">Membrane</location>
        <topology evidence="1">Multi-pass membrane protein</topology>
    </subcellularLocation>
</comment>
<evidence type="ECO:0000256" key="8">
    <source>
        <dbReference type="SAM" id="MobiDB-lite"/>
    </source>
</evidence>
<dbReference type="SMART" id="SM00679">
    <property type="entry name" value="CTNS"/>
    <property type="match status" value="2"/>
</dbReference>
<evidence type="ECO:0000256" key="4">
    <source>
        <dbReference type="ARBA" id="ARBA00022737"/>
    </source>
</evidence>
<keyword evidence="4" id="KW-0677">Repeat</keyword>
<evidence type="ECO:0000256" key="6">
    <source>
        <dbReference type="ARBA" id="ARBA00023136"/>
    </source>
</evidence>
<evidence type="ECO:0008006" key="12">
    <source>
        <dbReference type="Google" id="ProtNLM"/>
    </source>
</evidence>
<dbReference type="GO" id="GO:0016020">
    <property type="term" value="C:membrane"/>
    <property type="evidence" value="ECO:0007669"/>
    <property type="project" value="UniProtKB-SubCell"/>
</dbReference>
<dbReference type="InterPro" id="IPR006603">
    <property type="entry name" value="PQ-loop_rpt"/>
</dbReference>
<dbReference type="PANTHER" id="PTHR12226:SF2">
    <property type="entry name" value="MANNOSE-P-DOLICHOL UTILIZATION DEFECT 1 PROTEIN"/>
    <property type="match status" value="1"/>
</dbReference>
<evidence type="ECO:0000256" key="1">
    <source>
        <dbReference type="ARBA" id="ARBA00004141"/>
    </source>
</evidence>
<dbReference type="InParanoid" id="K5XVL6"/>
<keyword evidence="6 9" id="KW-0472">Membrane</keyword>
<dbReference type="HOGENOM" id="CLU_053568_0_0_1"/>
<dbReference type="EMBL" id="JH971390">
    <property type="protein sequence ID" value="EKM79205.1"/>
    <property type="molecule type" value="Genomic_DNA"/>
</dbReference>
<evidence type="ECO:0000256" key="2">
    <source>
        <dbReference type="ARBA" id="ARBA00022448"/>
    </source>
</evidence>
<feature type="region of interest" description="Disordered" evidence="8">
    <location>
        <begin position="290"/>
        <end position="322"/>
    </location>
</feature>
<proteinExistence type="inferred from homology"/>
<keyword evidence="3 9" id="KW-0812">Transmembrane</keyword>
<feature type="transmembrane region" description="Helical" evidence="9">
    <location>
        <begin position="108"/>
        <end position="127"/>
    </location>
</feature>
<evidence type="ECO:0000256" key="3">
    <source>
        <dbReference type="ARBA" id="ARBA00022692"/>
    </source>
</evidence>
<feature type="transmembrane region" description="Helical" evidence="9">
    <location>
        <begin position="147"/>
        <end position="172"/>
    </location>
</feature>
<comment type="similarity">
    <text evidence="7">Belongs to the MPDU1 (TC 2.A.43.3) family.</text>
</comment>
<evidence type="ECO:0000256" key="5">
    <source>
        <dbReference type="ARBA" id="ARBA00022989"/>
    </source>
</evidence>
<protein>
    <recommendedName>
        <fullName evidence="12">Mannose-P-dolichol utilization defect 1 protein homolog</fullName>
    </recommendedName>
</protein>
<keyword evidence="2" id="KW-0813">Transport</keyword>
<evidence type="ECO:0000313" key="10">
    <source>
        <dbReference type="EMBL" id="EKM79205.1"/>
    </source>
</evidence>
<organism evidence="10 11">
    <name type="scientific">Agaricus bisporus var. burnettii (strain JB137-S8 / ATCC MYA-4627 / FGSC 10392)</name>
    <name type="common">White button mushroom</name>
    <dbReference type="NCBI Taxonomy" id="597362"/>
    <lineage>
        <taxon>Eukaryota</taxon>
        <taxon>Fungi</taxon>
        <taxon>Dikarya</taxon>
        <taxon>Basidiomycota</taxon>
        <taxon>Agaricomycotina</taxon>
        <taxon>Agaricomycetes</taxon>
        <taxon>Agaricomycetidae</taxon>
        <taxon>Agaricales</taxon>
        <taxon>Agaricineae</taxon>
        <taxon>Agaricaceae</taxon>
        <taxon>Agaricus</taxon>
    </lineage>
</organism>
<dbReference type="AlphaFoldDB" id="K5XVL6"/>